<proteinExistence type="predicted"/>
<sequence>MDKAARIRKAFADGEGVLRMVPNFVPRSFNQPGRRLKLHPDDYYALGMDRGAITERWFSSVCPAANGPLAPADEGLSYVSLSEDKEDKILFKDFIAELGAEIVGQKLYDEYGTFPMYAKFFDNNGPLFHHIHPAEETVKAVGNHQKPEAYYFAPQMNNHMGTAPYTYFGFDPEVTKEDVKERLLQFRTRDNKITELSRAYRVQLGTGWYTPPGVIHAPASVCTYEPQWNADCNVVMENVTAGEVNKYDSLSQQCPEDKKEDIDYIMNFLDWEKNVDPEYRKHYFRAPVTIHEDEKYIDKWVCYANPFVAAKELTILPGQSALIQDDACYGCILVEGHGKFGKYDCEAPTMIHYGDLTADEFFVSEAAAKKGVLIVNDSKFDPLVILKHFGPNNSGPKEVPTK</sequence>
<accession>A0A926I6C2</accession>
<evidence type="ECO:0008006" key="3">
    <source>
        <dbReference type="Google" id="ProtNLM"/>
    </source>
</evidence>
<dbReference type="InterPro" id="IPR011051">
    <property type="entry name" value="RmlC_Cupin_sf"/>
</dbReference>
<dbReference type="AlphaFoldDB" id="A0A926I6C2"/>
<dbReference type="InterPro" id="IPR014710">
    <property type="entry name" value="RmlC-like_jellyroll"/>
</dbReference>
<dbReference type="SUPFAM" id="SSF51182">
    <property type="entry name" value="RmlC-like cupins"/>
    <property type="match status" value="1"/>
</dbReference>
<evidence type="ECO:0000313" key="1">
    <source>
        <dbReference type="EMBL" id="MBC8569894.1"/>
    </source>
</evidence>
<gene>
    <name evidence="1" type="ORF">H8709_03520</name>
</gene>
<evidence type="ECO:0000313" key="2">
    <source>
        <dbReference type="Proteomes" id="UP000660861"/>
    </source>
</evidence>
<reference evidence="1" key="1">
    <citation type="submission" date="2020-08" db="EMBL/GenBank/DDBJ databases">
        <title>Genome public.</title>
        <authorList>
            <person name="Liu C."/>
            <person name="Sun Q."/>
        </authorList>
    </citation>
    <scope>NUCLEOTIDE SEQUENCE</scope>
    <source>
        <strain evidence="1">NSJ-54</strain>
    </source>
</reference>
<name>A0A926I6C2_9FIRM</name>
<dbReference type="Gene3D" id="2.60.120.10">
    <property type="entry name" value="Jelly Rolls"/>
    <property type="match status" value="1"/>
</dbReference>
<dbReference type="RefSeq" id="WP_262397004.1">
    <property type="nucleotide sequence ID" value="NZ_JACRTC010000002.1"/>
</dbReference>
<keyword evidence="2" id="KW-1185">Reference proteome</keyword>
<dbReference type="Proteomes" id="UP000660861">
    <property type="component" value="Unassembled WGS sequence"/>
</dbReference>
<organism evidence="1 2">
    <name type="scientific">Zongyangia hominis</name>
    <dbReference type="NCBI Taxonomy" id="2763677"/>
    <lineage>
        <taxon>Bacteria</taxon>
        <taxon>Bacillati</taxon>
        <taxon>Bacillota</taxon>
        <taxon>Clostridia</taxon>
        <taxon>Eubacteriales</taxon>
        <taxon>Oscillospiraceae</taxon>
        <taxon>Zongyangia</taxon>
    </lineage>
</organism>
<protein>
    <recommendedName>
        <fullName evidence="3">Mannose-6-phosphate isomerase</fullName>
    </recommendedName>
</protein>
<dbReference type="EMBL" id="JACRTC010000002">
    <property type="protein sequence ID" value="MBC8569894.1"/>
    <property type="molecule type" value="Genomic_DNA"/>
</dbReference>
<comment type="caution">
    <text evidence="1">The sequence shown here is derived from an EMBL/GenBank/DDBJ whole genome shotgun (WGS) entry which is preliminary data.</text>
</comment>